<keyword evidence="3" id="KW-1185">Reference proteome</keyword>
<sequence length="208" mass="22620">MSIEAINWALNHAPIPADRKDGSTLAITLIALANHAGPDGRDAFPSVERMMRYTRLSRRTVQRSLRSLEELGLVRKGNTRVRDAHIEEANSRPQVYNLVLSARQSTGSEDGRQDDAPSTSEGRQQRPLGASASTGRGVNTTPETSFNRPRNRPLSSAPAGPSTAQPECGQCDARPGDPISARVIWTDIDHTNSTPCPRCAPRRFGGTR</sequence>
<dbReference type="Pfam" id="PF13730">
    <property type="entry name" value="HTH_36"/>
    <property type="match status" value="1"/>
</dbReference>
<reference evidence="3" key="1">
    <citation type="submission" date="2016-10" db="EMBL/GenBank/DDBJ databases">
        <authorList>
            <person name="Varghese N."/>
            <person name="Submissions S."/>
        </authorList>
    </citation>
    <scope>NUCLEOTIDE SEQUENCE [LARGE SCALE GENOMIC DNA]</scope>
    <source>
        <strain evidence="3">CGMCC 4.578</strain>
    </source>
</reference>
<feature type="region of interest" description="Disordered" evidence="1">
    <location>
        <begin position="104"/>
        <end position="180"/>
    </location>
</feature>
<dbReference type="OrthoDB" id="3692312at2"/>
<accession>A0A1H9WRK0</accession>
<dbReference type="Gene3D" id="1.10.10.10">
    <property type="entry name" value="Winged helix-like DNA-binding domain superfamily/Winged helix DNA-binding domain"/>
    <property type="match status" value="1"/>
</dbReference>
<dbReference type="EMBL" id="FOFT01000012">
    <property type="protein sequence ID" value="SES36538.1"/>
    <property type="molecule type" value="Genomic_DNA"/>
</dbReference>
<organism evidence="2 3">
    <name type="scientific">Lentzea flaviverrucosa</name>
    <dbReference type="NCBI Taxonomy" id="200379"/>
    <lineage>
        <taxon>Bacteria</taxon>
        <taxon>Bacillati</taxon>
        <taxon>Actinomycetota</taxon>
        <taxon>Actinomycetes</taxon>
        <taxon>Pseudonocardiales</taxon>
        <taxon>Pseudonocardiaceae</taxon>
        <taxon>Lentzea</taxon>
    </lineage>
</organism>
<evidence type="ECO:0000256" key="1">
    <source>
        <dbReference type="SAM" id="MobiDB-lite"/>
    </source>
</evidence>
<name>A0A1H9WRK0_9PSEU</name>
<protein>
    <submittedName>
        <fullName evidence="2">Helix-turn-helix domain-containing protein</fullName>
    </submittedName>
</protein>
<dbReference type="AlphaFoldDB" id="A0A1H9WRK0"/>
<feature type="compositionally biased region" description="Polar residues" evidence="1">
    <location>
        <begin position="131"/>
        <end position="148"/>
    </location>
</feature>
<evidence type="ECO:0000313" key="2">
    <source>
        <dbReference type="EMBL" id="SES36538.1"/>
    </source>
</evidence>
<dbReference type="Proteomes" id="UP000199028">
    <property type="component" value="Unassembled WGS sequence"/>
</dbReference>
<dbReference type="InterPro" id="IPR036390">
    <property type="entry name" value="WH_DNA-bd_sf"/>
</dbReference>
<proteinExistence type="predicted"/>
<dbReference type="RefSeq" id="WP_090069442.1">
    <property type="nucleotide sequence ID" value="NZ_FOFT01000012.1"/>
</dbReference>
<dbReference type="SUPFAM" id="SSF46785">
    <property type="entry name" value="Winged helix' DNA-binding domain"/>
    <property type="match status" value="1"/>
</dbReference>
<gene>
    <name evidence="2" type="ORF">SAMN05216195_112162</name>
</gene>
<evidence type="ECO:0000313" key="3">
    <source>
        <dbReference type="Proteomes" id="UP000199028"/>
    </source>
</evidence>
<dbReference type="InterPro" id="IPR036388">
    <property type="entry name" value="WH-like_DNA-bd_sf"/>
</dbReference>